<sequence length="148" mass="16062">MWPWKPGLFDYERRQKVMAMEDVLDVGARGPMSSGLEDELTKRTADGGIETQKYDSERGWPDICEKANNSVTGTYFPDHQLGQAVGSTVTGSAGLPICHNYQTEAETGDRRTWSLPAAFNSAWPGPVQVATHDAGAQNSVAGTIRMAS</sequence>
<keyword evidence="2" id="KW-1185">Reference proteome</keyword>
<proteinExistence type="predicted"/>
<protein>
    <submittedName>
        <fullName evidence="1">Uncharacterized protein</fullName>
    </submittedName>
</protein>
<name>A0A3S5B2V7_9PLAT</name>
<accession>A0A3S5B2V7</accession>
<comment type="caution">
    <text evidence="1">The sequence shown here is derived from an EMBL/GenBank/DDBJ whole genome shotgun (WGS) entry which is preliminary data.</text>
</comment>
<evidence type="ECO:0000313" key="1">
    <source>
        <dbReference type="EMBL" id="VEL34998.1"/>
    </source>
</evidence>
<dbReference type="AlphaFoldDB" id="A0A3S5B2V7"/>
<dbReference type="Proteomes" id="UP000784294">
    <property type="component" value="Unassembled WGS sequence"/>
</dbReference>
<reference evidence="1" key="1">
    <citation type="submission" date="2018-11" db="EMBL/GenBank/DDBJ databases">
        <authorList>
            <consortium name="Pathogen Informatics"/>
        </authorList>
    </citation>
    <scope>NUCLEOTIDE SEQUENCE</scope>
</reference>
<gene>
    <name evidence="1" type="ORF">PXEA_LOCUS28438</name>
</gene>
<evidence type="ECO:0000313" key="2">
    <source>
        <dbReference type="Proteomes" id="UP000784294"/>
    </source>
</evidence>
<organism evidence="1 2">
    <name type="scientific">Protopolystoma xenopodis</name>
    <dbReference type="NCBI Taxonomy" id="117903"/>
    <lineage>
        <taxon>Eukaryota</taxon>
        <taxon>Metazoa</taxon>
        <taxon>Spiralia</taxon>
        <taxon>Lophotrochozoa</taxon>
        <taxon>Platyhelminthes</taxon>
        <taxon>Monogenea</taxon>
        <taxon>Polyopisthocotylea</taxon>
        <taxon>Polystomatidea</taxon>
        <taxon>Polystomatidae</taxon>
        <taxon>Protopolystoma</taxon>
    </lineage>
</organism>
<dbReference type="EMBL" id="CAAALY010248841">
    <property type="protein sequence ID" value="VEL34998.1"/>
    <property type="molecule type" value="Genomic_DNA"/>
</dbReference>